<name>A0A1Z2XSY0_9FIRM</name>
<dbReference type="InterPro" id="IPR028976">
    <property type="entry name" value="CheC-like_sf"/>
</dbReference>
<dbReference type="KEGG" id="amur:ADH66_13360"/>
<dbReference type="EMBL" id="CP065321">
    <property type="protein sequence ID" value="QQR30814.1"/>
    <property type="molecule type" value="Genomic_DNA"/>
</dbReference>
<dbReference type="Gene3D" id="3.40.1550.10">
    <property type="entry name" value="CheC-like"/>
    <property type="match status" value="1"/>
</dbReference>
<dbReference type="RefSeq" id="WP_066539704.1">
    <property type="nucleotide sequence ID" value="NZ_CAJTCQ010000005.1"/>
</dbReference>
<evidence type="ECO:0000256" key="4">
    <source>
        <dbReference type="ARBA" id="ARBA00021898"/>
    </source>
</evidence>
<reference evidence="14" key="2">
    <citation type="submission" date="2017-05" db="EMBL/GenBank/DDBJ databases">
        <title>Improved OligoMM genomes.</title>
        <authorList>
            <person name="Garzetti D."/>
        </authorList>
    </citation>
    <scope>NUCLEOTIDE SEQUENCE [LARGE SCALE GENOMIC DNA]</scope>
    <source>
        <strain evidence="14">KB18</strain>
    </source>
</reference>
<evidence type="ECO:0000256" key="7">
    <source>
        <dbReference type="ARBA" id="ARBA00022779"/>
    </source>
</evidence>
<dbReference type="Pfam" id="PF01052">
    <property type="entry name" value="FliMN_C"/>
    <property type="match status" value="1"/>
</dbReference>
<dbReference type="InterPro" id="IPR001543">
    <property type="entry name" value="FliN-like_C"/>
</dbReference>
<reference evidence="13 15" key="3">
    <citation type="submission" date="2020-11" db="EMBL/GenBank/DDBJ databases">
        <title>Closed and high quality bacterial genomes of the OMM12 community.</title>
        <authorList>
            <person name="Marbouty M."/>
            <person name="Lamy-Besnier Q."/>
            <person name="Debarbieux L."/>
            <person name="Koszul R."/>
        </authorList>
    </citation>
    <scope>NUCLEOTIDE SEQUENCE [LARGE SCALE GENOMIC DNA]</scope>
    <source>
        <strain evidence="13 15">KB18</strain>
    </source>
</reference>
<evidence type="ECO:0000256" key="6">
    <source>
        <dbReference type="ARBA" id="ARBA00022500"/>
    </source>
</evidence>
<evidence type="ECO:0000313" key="14">
    <source>
        <dbReference type="Proteomes" id="UP000196710"/>
    </source>
</evidence>
<comment type="similarity">
    <text evidence="3">Belongs to the FliM family.</text>
</comment>
<evidence type="ECO:0000313" key="15">
    <source>
        <dbReference type="Proteomes" id="UP000596035"/>
    </source>
</evidence>
<keyword evidence="13" id="KW-0966">Cell projection</keyword>
<keyword evidence="7" id="KW-0283">Flagellar rotation</keyword>
<dbReference type="Gene3D" id="2.30.330.10">
    <property type="entry name" value="SpoA-like"/>
    <property type="match status" value="1"/>
</dbReference>
<keyword evidence="13" id="KW-0282">Flagellum</keyword>
<dbReference type="PANTHER" id="PTHR30034">
    <property type="entry name" value="FLAGELLAR MOTOR SWITCH PROTEIN FLIM"/>
    <property type="match status" value="1"/>
</dbReference>
<dbReference type="PRINTS" id="PR00955">
    <property type="entry name" value="FLGMOTORFLIM"/>
</dbReference>
<reference evidence="12" key="1">
    <citation type="journal article" date="2017" name="Genome Announc.">
        <title>High-Quality Whole-Genome Sequences of the Oligo-Mouse-Microbiota Bacterial Community.</title>
        <authorList>
            <person name="Garzetti D."/>
            <person name="Brugiroux S."/>
            <person name="Bunk B."/>
            <person name="Pukall R."/>
            <person name="McCoy K.D."/>
            <person name="Macpherson A.J."/>
            <person name="Stecher B."/>
        </authorList>
    </citation>
    <scope>NUCLEOTIDE SEQUENCE</scope>
    <source>
        <strain evidence="12">KB18</strain>
    </source>
</reference>
<dbReference type="InterPro" id="IPR001689">
    <property type="entry name" value="Flag_FliM"/>
</dbReference>
<evidence type="ECO:0000256" key="5">
    <source>
        <dbReference type="ARBA" id="ARBA00022475"/>
    </source>
</evidence>
<evidence type="ECO:0000313" key="12">
    <source>
        <dbReference type="EMBL" id="ASB41553.1"/>
    </source>
</evidence>
<dbReference type="GO" id="GO:0003774">
    <property type="term" value="F:cytoskeletal motor activity"/>
    <property type="evidence" value="ECO:0007669"/>
    <property type="project" value="InterPro"/>
</dbReference>
<feature type="region of interest" description="Disordered" evidence="10">
    <location>
        <begin position="15"/>
        <end position="37"/>
    </location>
</feature>
<evidence type="ECO:0000256" key="8">
    <source>
        <dbReference type="ARBA" id="ARBA00023136"/>
    </source>
</evidence>
<sequence>MPEVLSQSQIDALLNSMNSGGAGQAPAEEEPQEKKYRKYDFSSPRKFTKDRLKMLNSIFDNYSRVLTTRINGLVHATCEISVESVEEQRYFEFSNALSDSAVLTTAHLILKEEMEDTPVLFYASAPIMVSMMDRMTGGNGDVDSLPDEYTYTELDLKLFEVLMKDFISMMGVTWENYIQLEFEFGRVENNPTLVQLIGLEETVVLIDMKVAFSNVEGSISVVLPEAVLSEIFTQINAGTASKRSSEDNSEEIFDNLRESTLEIRAELARTTLRLDDVYRLNVGDVIDLNQKKDSTLNLYVGGQRWFNGLMGVSDKKLAVKIKEVYHNAGRRDRIANEQ</sequence>
<dbReference type="Pfam" id="PF02154">
    <property type="entry name" value="FliM"/>
    <property type="match status" value="1"/>
</dbReference>
<dbReference type="PANTHER" id="PTHR30034:SF6">
    <property type="entry name" value="YOP PROTEINS TRANSLOCATION PROTEIN Q"/>
    <property type="match status" value="1"/>
</dbReference>
<organism evidence="13 15">
    <name type="scientific">Acutalibacter muris</name>
    <dbReference type="NCBI Taxonomy" id="1796620"/>
    <lineage>
        <taxon>Bacteria</taxon>
        <taxon>Bacillati</taxon>
        <taxon>Bacillota</taxon>
        <taxon>Clostridia</taxon>
        <taxon>Eubacteriales</taxon>
        <taxon>Acutalibacteraceae</taxon>
        <taxon>Acutalibacter</taxon>
    </lineage>
</organism>
<evidence type="ECO:0000259" key="11">
    <source>
        <dbReference type="Pfam" id="PF01052"/>
    </source>
</evidence>
<dbReference type="SUPFAM" id="SSF101801">
    <property type="entry name" value="Surface presentation of antigens (SPOA)"/>
    <property type="match status" value="1"/>
</dbReference>
<dbReference type="CDD" id="cd17908">
    <property type="entry name" value="FliM"/>
    <property type="match status" value="1"/>
</dbReference>
<dbReference type="GO" id="GO:0005886">
    <property type="term" value="C:plasma membrane"/>
    <property type="evidence" value="ECO:0007669"/>
    <property type="project" value="UniProtKB-SubCell"/>
</dbReference>
<dbReference type="GO" id="GO:0009425">
    <property type="term" value="C:bacterial-type flagellum basal body"/>
    <property type="evidence" value="ECO:0007669"/>
    <property type="project" value="UniProtKB-SubCell"/>
</dbReference>
<keyword evidence="8" id="KW-0472">Membrane</keyword>
<evidence type="ECO:0000256" key="3">
    <source>
        <dbReference type="ARBA" id="ARBA00011049"/>
    </source>
</evidence>
<dbReference type="GO" id="GO:0050918">
    <property type="term" value="P:positive chemotaxis"/>
    <property type="evidence" value="ECO:0007669"/>
    <property type="project" value="TreeGrafter"/>
</dbReference>
<dbReference type="Proteomes" id="UP000196710">
    <property type="component" value="Chromosome"/>
</dbReference>
<dbReference type="Proteomes" id="UP000596035">
    <property type="component" value="Chromosome"/>
</dbReference>
<gene>
    <name evidence="12" type="ORF">ADH66_13360</name>
    <name evidence="13" type="ORF">I5Q82_03700</name>
</gene>
<dbReference type="SUPFAM" id="SSF103039">
    <property type="entry name" value="CheC-like"/>
    <property type="match status" value="1"/>
</dbReference>
<feature type="domain" description="Flagellar motor switch protein FliN-like C-terminal" evidence="11">
    <location>
        <begin position="255"/>
        <end position="324"/>
    </location>
</feature>
<protein>
    <recommendedName>
        <fullName evidence="4">Flagellar motor switch protein FliM</fullName>
    </recommendedName>
</protein>
<evidence type="ECO:0000256" key="10">
    <source>
        <dbReference type="SAM" id="MobiDB-lite"/>
    </source>
</evidence>
<dbReference type="InterPro" id="IPR036429">
    <property type="entry name" value="SpoA-like_sf"/>
</dbReference>
<comment type="subcellular location">
    <subcellularLocation>
        <location evidence="1">Bacterial flagellum basal body</location>
    </subcellularLocation>
    <subcellularLocation>
        <location evidence="2">Cell membrane</location>
        <topology evidence="2">Peripheral membrane protein</topology>
    </subcellularLocation>
</comment>
<evidence type="ECO:0000256" key="2">
    <source>
        <dbReference type="ARBA" id="ARBA00004202"/>
    </source>
</evidence>
<dbReference type="AlphaFoldDB" id="A0A1Z2XSY0"/>
<keyword evidence="14" id="KW-1185">Reference proteome</keyword>
<dbReference type="EMBL" id="CP021422">
    <property type="protein sequence ID" value="ASB41553.1"/>
    <property type="molecule type" value="Genomic_DNA"/>
</dbReference>
<dbReference type="PIRSF" id="PIRSF002888">
    <property type="entry name" value="FliM"/>
    <property type="match status" value="1"/>
</dbReference>
<evidence type="ECO:0000256" key="9">
    <source>
        <dbReference type="ARBA" id="ARBA00023143"/>
    </source>
</evidence>
<dbReference type="GO" id="GO:0071978">
    <property type="term" value="P:bacterial-type flagellum-dependent swarming motility"/>
    <property type="evidence" value="ECO:0007669"/>
    <property type="project" value="TreeGrafter"/>
</dbReference>
<keyword evidence="13" id="KW-0969">Cilium</keyword>
<keyword evidence="9" id="KW-0975">Bacterial flagellum</keyword>
<evidence type="ECO:0000313" key="13">
    <source>
        <dbReference type="EMBL" id="QQR30814.1"/>
    </source>
</evidence>
<proteinExistence type="inferred from homology"/>
<keyword evidence="5" id="KW-1003">Cell membrane</keyword>
<evidence type="ECO:0000256" key="1">
    <source>
        <dbReference type="ARBA" id="ARBA00004117"/>
    </source>
</evidence>
<accession>A0A1Z2XSY0</accession>
<keyword evidence="6" id="KW-0145">Chemotaxis</keyword>